<sequence>MSSMGEALTASERRQEQTALCRLLLHYTACPFAPYAWVRGCPPWPDGLRVAVHCGEETEGIDFLYELPFGMLPAAIPGALAQVVSGLQLYSSSQVKDVMGMNHVRLDVEKIPPAPLGEGVQAVEVLRQLVEAYEEGEEGEPFLLGFLMRPADTLRLYVNSPERKVWGVDVPLPRTGPGLLGAIQSLGYLNNPHLHRPSDDPHADVLIDLSDY</sequence>
<name>A0ABW6MT79_9ACTN</name>
<evidence type="ECO:0000313" key="1">
    <source>
        <dbReference type="EMBL" id="MFF0003447.1"/>
    </source>
</evidence>
<accession>A0ABW6MT79</accession>
<dbReference type="Proteomes" id="UP001601422">
    <property type="component" value="Unassembled WGS sequence"/>
</dbReference>
<proteinExistence type="predicted"/>
<dbReference type="RefSeq" id="WP_361952070.1">
    <property type="nucleotide sequence ID" value="NZ_JBEXWI010000057.1"/>
</dbReference>
<comment type="caution">
    <text evidence="1">The sequence shown here is derived from an EMBL/GenBank/DDBJ whole genome shotgun (WGS) entry which is preliminary data.</text>
</comment>
<dbReference type="EMBL" id="JBIAJP010000001">
    <property type="protein sequence ID" value="MFF0003447.1"/>
    <property type="molecule type" value="Genomic_DNA"/>
</dbReference>
<evidence type="ECO:0000313" key="2">
    <source>
        <dbReference type="Proteomes" id="UP001601422"/>
    </source>
</evidence>
<organism evidence="1 2">
    <name type="scientific">Streptomyces tibetensis</name>
    <dbReference type="NCBI Taxonomy" id="2382123"/>
    <lineage>
        <taxon>Bacteria</taxon>
        <taxon>Bacillati</taxon>
        <taxon>Actinomycetota</taxon>
        <taxon>Actinomycetes</taxon>
        <taxon>Kitasatosporales</taxon>
        <taxon>Streptomycetaceae</taxon>
        <taxon>Streptomyces</taxon>
    </lineage>
</organism>
<gene>
    <name evidence="1" type="ORF">ACFYQT_08330</name>
</gene>
<keyword evidence="2" id="KW-1185">Reference proteome</keyword>
<protein>
    <submittedName>
        <fullName evidence="1">Uncharacterized protein</fullName>
    </submittedName>
</protein>
<reference evidence="1 2" key="1">
    <citation type="submission" date="2024-10" db="EMBL/GenBank/DDBJ databases">
        <title>The Natural Products Discovery Center: Release of the First 8490 Sequenced Strains for Exploring Actinobacteria Biosynthetic Diversity.</title>
        <authorList>
            <person name="Kalkreuter E."/>
            <person name="Kautsar S.A."/>
            <person name="Yang D."/>
            <person name="Bader C.D."/>
            <person name="Teijaro C.N."/>
            <person name="Fluegel L."/>
            <person name="Davis C.M."/>
            <person name="Simpson J.R."/>
            <person name="Lauterbach L."/>
            <person name="Steele A.D."/>
            <person name="Gui C."/>
            <person name="Meng S."/>
            <person name="Li G."/>
            <person name="Viehrig K."/>
            <person name="Ye F."/>
            <person name="Su P."/>
            <person name="Kiefer A.F."/>
            <person name="Nichols A."/>
            <person name="Cepeda A.J."/>
            <person name="Yan W."/>
            <person name="Fan B."/>
            <person name="Jiang Y."/>
            <person name="Adhikari A."/>
            <person name="Zheng C.-J."/>
            <person name="Schuster L."/>
            <person name="Cowan T.M."/>
            <person name="Smanski M.J."/>
            <person name="Chevrette M.G."/>
            <person name="De Carvalho L.P.S."/>
            <person name="Shen B."/>
        </authorList>
    </citation>
    <scope>NUCLEOTIDE SEQUENCE [LARGE SCALE GENOMIC DNA]</scope>
    <source>
        <strain evidence="1 2">NPDC005497</strain>
    </source>
</reference>